<name>A0A1B9GLI7_9TREE</name>
<dbReference type="InterPro" id="IPR035896">
    <property type="entry name" value="AN1-like_Znf"/>
</dbReference>
<dbReference type="InterPro" id="IPR011009">
    <property type="entry name" value="Kinase-like_dom_sf"/>
</dbReference>
<evidence type="ECO:0000313" key="3">
    <source>
        <dbReference type="Proteomes" id="UP000092666"/>
    </source>
</evidence>
<protein>
    <recommendedName>
        <fullName evidence="4">Aminoglycoside phosphotransferase domain-containing protein</fullName>
    </recommendedName>
</protein>
<evidence type="ECO:0000313" key="2">
    <source>
        <dbReference type="EMBL" id="OCF31877.1"/>
    </source>
</evidence>
<dbReference type="AlphaFoldDB" id="A0A1B9GLI7"/>
<dbReference type="InterPro" id="IPR051678">
    <property type="entry name" value="AGP_Transferase"/>
</dbReference>
<sequence>MPELIERPCEYAGCDALVLRQGAICTHCFEVRCDEHKGKEVHPCRSWGSFLEDLWEKLRGHQEAIYEEIRRLRPGHQCEIEIPQPGSAAEVLKSLSTHMIGGFNVNFVITFRDGVKWILRVRQDEGHRLPRSIRDASIRSEVTTLNLLKANGIAVAAAWLPSHLENWDSTSPEPPFDYFFTEFLEGRKWSMRRLEWNGPLIVDNHDLEDFIDAYAQQQIKLSEVNIPSKQIGCLTTTPDGEIVAGPIITRGAFMSPKPPYFFGPFSNLQDRYLTQIRAALQYAAVGAISVFEEPIDVYLWHLELEELVKTCKFLSEEPDTVFIKHDDDKADVYLFNEHDQVVGVLDWEWAFTTTKGEAFAAPEFFYDKHDYMRDLNEMTHEENLLIAAYEKHGRSDLAECVRNGRIFQRLSRIGRYTFNYWKDGFRKVFGEIPLPDFDPPKGREDDRWRLYMMQRYKDHEGLKAAMKRFGWTLARAEEEIPKGDERKKELEVRRAKMEEEEKEKMERWIKKQEEKAKLEAEKAGTNRSSD</sequence>
<gene>
    <name evidence="2" type="ORF">I316_06475</name>
</gene>
<dbReference type="Proteomes" id="UP000092666">
    <property type="component" value="Unassembled WGS sequence"/>
</dbReference>
<feature type="region of interest" description="Disordered" evidence="1">
    <location>
        <begin position="482"/>
        <end position="508"/>
    </location>
</feature>
<reference evidence="2 3" key="1">
    <citation type="submission" date="2013-07" db="EMBL/GenBank/DDBJ databases">
        <title>The Genome Sequence of Cryptococcus heveanensis BCC8398.</title>
        <authorList>
            <consortium name="The Broad Institute Genome Sequencing Platform"/>
            <person name="Cuomo C."/>
            <person name="Litvintseva A."/>
            <person name="Chen Y."/>
            <person name="Heitman J."/>
            <person name="Sun S."/>
            <person name="Springer D."/>
            <person name="Dromer F."/>
            <person name="Young S.K."/>
            <person name="Zeng Q."/>
            <person name="Gargeya S."/>
            <person name="Fitzgerald M."/>
            <person name="Abouelleil A."/>
            <person name="Alvarado L."/>
            <person name="Berlin A.M."/>
            <person name="Chapman S.B."/>
            <person name="Dewar J."/>
            <person name="Goldberg J."/>
            <person name="Griggs A."/>
            <person name="Gujja S."/>
            <person name="Hansen M."/>
            <person name="Howarth C."/>
            <person name="Imamovic A."/>
            <person name="Larimer J."/>
            <person name="McCowan C."/>
            <person name="Murphy C."/>
            <person name="Pearson M."/>
            <person name="Priest M."/>
            <person name="Roberts A."/>
            <person name="Saif S."/>
            <person name="Shea T."/>
            <person name="Sykes S."/>
            <person name="Wortman J."/>
            <person name="Nusbaum C."/>
            <person name="Birren B."/>
        </authorList>
    </citation>
    <scope>NUCLEOTIDE SEQUENCE [LARGE SCALE GENOMIC DNA]</scope>
    <source>
        <strain evidence="2 3">BCC8398</strain>
    </source>
</reference>
<dbReference type="SUPFAM" id="SSF56112">
    <property type="entry name" value="Protein kinase-like (PK-like)"/>
    <property type="match status" value="1"/>
</dbReference>
<reference evidence="3" key="2">
    <citation type="submission" date="2013-12" db="EMBL/GenBank/DDBJ databases">
        <title>Evolution of pathogenesis and genome organization in the Tremellales.</title>
        <authorList>
            <person name="Cuomo C."/>
            <person name="Litvintseva A."/>
            <person name="Heitman J."/>
            <person name="Chen Y."/>
            <person name="Sun S."/>
            <person name="Springer D."/>
            <person name="Dromer F."/>
            <person name="Young S."/>
            <person name="Zeng Q."/>
            <person name="Chapman S."/>
            <person name="Gujja S."/>
            <person name="Saif S."/>
            <person name="Birren B."/>
        </authorList>
    </citation>
    <scope>NUCLEOTIDE SEQUENCE [LARGE SCALE GENOMIC DNA]</scope>
    <source>
        <strain evidence="3">BCC8398</strain>
    </source>
</reference>
<dbReference type="PANTHER" id="PTHR21310:SF15">
    <property type="entry name" value="AMINOGLYCOSIDE PHOSPHOTRANSFERASE DOMAIN-CONTAINING PROTEIN"/>
    <property type="match status" value="1"/>
</dbReference>
<organism evidence="2 3">
    <name type="scientific">Kwoniella heveanensis BCC8398</name>
    <dbReference type="NCBI Taxonomy" id="1296120"/>
    <lineage>
        <taxon>Eukaryota</taxon>
        <taxon>Fungi</taxon>
        <taxon>Dikarya</taxon>
        <taxon>Basidiomycota</taxon>
        <taxon>Agaricomycotina</taxon>
        <taxon>Tremellomycetes</taxon>
        <taxon>Tremellales</taxon>
        <taxon>Cryptococcaceae</taxon>
        <taxon>Kwoniella</taxon>
    </lineage>
</organism>
<dbReference type="SUPFAM" id="SSF118310">
    <property type="entry name" value="AN1-like Zinc finger"/>
    <property type="match status" value="1"/>
</dbReference>
<dbReference type="OrthoDB" id="2561803at2759"/>
<proteinExistence type="predicted"/>
<evidence type="ECO:0008006" key="4">
    <source>
        <dbReference type="Google" id="ProtNLM"/>
    </source>
</evidence>
<keyword evidence="3" id="KW-1185">Reference proteome</keyword>
<dbReference type="STRING" id="1296120.A0A1B9GLI7"/>
<dbReference type="EMBL" id="KI669512">
    <property type="protein sequence ID" value="OCF31877.1"/>
    <property type="molecule type" value="Genomic_DNA"/>
</dbReference>
<evidence type="ECO:0000256" key="1">
    <source>
        <dbReference type="SAM" id="MobiDB-lite"/>
    </source>
</evidence>
<dbReference type="PANTHER" id="PTHR21310">
    <property type="entry name" value="AMINOGLYCOSIDE PHOSPHOTRANSFERASE-RELATED-RELATED"/>
    <property type="match status" value="1"/>
</dbReference>
<accession>A0A1B9GLI7</accession>